<reference evidence="3 4" key="1">
    <citation type="submission" date="2016-10" db="EMBL/GenBank/DDBJ databases">
        <authorList>
            <person name="de Groot N.N."/>
        </authorList>
    </citation>
    <scope>NUCLEOTIDE SEQUENCE [LARGE SCALE GENOMIC DNA]</scope>
    <source>
        <strain evidence="3 4">DSM 22489</strain>
    </source>
</reference>
<name>A0A1H6BZG8_9BACT</name>
<evidence type="ECO:0000259" key="2">
    <source>
        <dbReference type="PROSITE" id="PS50914"/>
    </source>
</evidence>
<dbReference type="SMART" id="SM00749">
    <property type="entry name" value="BON"/>
    <property type="match status" value="1"/>
</dbReference>
<evidence type="ECO:0000256" key="1">
    <source>
        <dbReference type="SAM" id="MobiDB-lite"/>
    </source>
</evidence>
<dbReference type="PANTHER" id="PTHR34606:SF15">
    <property type="entry name" value="BON DOMAIN-CONTAINING PROTEIN"/>
    <property type="match status" value="1"/>
</dbReference>
<dbReference type="EMBL" id="FNVA01000008">
    <property type="protein sequence ID" value="SEG66109.1"/>
    <property type="molecule type" value="Genomic_DNA"/>
</dbReference>
<dbReference type="OrthoDB" id="118563at2"/>
<dbReference type="PANTHER" id="PTHR34606">
    <property type="entry name" value="BON DOMAIN-CONTAINING PROTEIN"/>
    <property type="match status" value="1"/>
</dbReference>
<dbReference type="Gene3D" id="3.30.1340.30">
    <property type="match status" value="1"/>
</dbReference>
<dbReference type="InterPro" id="IPR007055">
    <property type="entry name" value="BON_dom"/>
</dbReference>
<accession>A0A1H6BZG8</accession>
<dbReference type="Pfam" id="PF04972">
    <property type="entry name" value="BON"/>
    <property type="match status" value="1"/>
</dbReference>
<evidence type="ECO:0000313" key="4">
    <source>
        <dbReference type="Proteomes" id="UP000236728"/>
    </source>
</evidence>
<proteinExistence type="predicted"/>
<protein>
    <submittedName>
        <fullName evidence="3">BON domain-containing protein</fullName>
    </submittedName>
</protein>
<feature type="domain" description="BON" evidence="2">
    <location>
        <begin position="46"/>
        <end position="114"/>
    </location>
</feature>
<dbReference type="InterPro" id="IPR014004">
    <property type="entry name" value="Transpt-assoc_nodulatn_dom_bac"/>
</dbReference>
<keyword evidence="4" id="KW-1185">Reference proteome</keyword>
<dbReference type="Proteomes" id="UP000236728">
    <property type="component" value="Unassembled WGS sequence"/>
</dbReference>
<sequence>MTLKTALPHSFLPMHRTASVRRTLTAVALPAALAMLVTGCTKKPIDDATLTTNVQSALSADAVIGKQPVQVAVQGGIVTLTGNVSDDTAKQVAAQDAARVAGVKEVVDSMTVAGVAVAPTITEAAPAASSSSASPAPPPMPRPTTPAERAAIANHQPLPQPLPPALVASAPQQPLVKTVHVAAGRVIPIRITESLSSETTQPGTTFHGVVTHEVDADGMLAIPAGSAVTGTVTDAKDAGHYKGNSLLSLTLDSIRIRGERVHVVTDAYSVEGKGRGKNTAEKIGGGAAVGAILGGIFGGGKGAAIGAAAGGGGGAVVQGVTRGQQVSIPSETVLHFHTIDPIAVQTTEVPYPDQNPDAAPSEPTLQPR</sequence>
<gene>
    <name evidence="3" type="ORF">SAMN05421819_4097</name>
</gene>
<dbReference type="PROSITE" id="PS50914">
    <property type="entry name" value="BON"/>
    <property type="match status" value="1"/>
</dbReference>
<dbReference type="InterPro" id="IPR051686">
    <property type="entry name" value="Lipoprotein_DolP"/>
</dbReference>
<dbReference type="AlphaFoldDB" id="A0A1H6BZG8"/>
<feature type="compositionally biased region" description="Pro residues" evidence="1">
    <location>
        <begin position="135"/>
        <end position="144"/>
    </location>
</feature>
<feature type="region of interest" description="Disordered" evidence="1">
    <location>
        <begin position="347"/>
        <end position="368"/>
    </location>
</feature>
<feature type="region of interest" description="Disordered" evidence="1">
    <location>
        <begin position="126"/>
        <end position="146"/>
    </location>
</feature>
<organism evidence="3 4">
    <name type="scientific">Bryocella elongata</name>
    <dbReference type="NCBI Taxonomy" id="863522"/>
    <lineage>
        <taxon>Bacteria</taxon>
        <taxon>Pseudomonadati</taxon>
        <taxon>Acidobacteriota</taxon>
        <taxon>Terriglobia</taxon>
        <taxon>Terriglobales</taxon>
        <taxon>Acidobacteriaceae</taxon>
        <taxon>Bryocella</taxon>
    </lineage>
</organism>
<dbReference type="RefSeq" id="WP_103934946.1">
    <property type="nucleotide sequence ID" value="NZ_FNVA01000008.1"/>
</dbReference>
<evidence type="ECO:0000313" key="3">
    <source>
        <dbReference type="EMBL" id="SEG66109.1"/>
    </source>
</evidence>